<proteinExistence type="predicted"/>
<name>A0A2A4TAP0_9DELT</name>
<sequence length="92" mass="10930">MLIDDKTRSILLEKLCFTPTHLKQLETNHDLLSRTLGLIELIKKTTNQTERKVFIKRQLKKIRQTLERSPFAGNQEIRKARAEYYSFQNLAR</sequence>
<comment type="caution">
    <text evidence="1">The sequence shown here is derived from an EMBL/GenBank/DDBJ whole genome shotgun (WGS) entry which is preliminary data.</text>
</comment>
<dbReference type="EMBL" id="NVSR01000003">
    <property type="protein sequence ID" value="PCI30598.1"/>
    <property type="molecule type" value="Genomic_DNA"/>
</dbReference>
<organism evidence="1 2">
    <name type="scientific">SAR324 cluster bacterium</name>
    <dbReference type="NCBI Taxonomy" id="2024889"/>
    <lineage>
        <taxon>Bacteria</taxon>
        <taxon>Deltaproteobacteria</taxon>
        <taxon>SAR324 cluster</taxon>
    </lineage>
</organism>
<protein>
    <submittedName>
        <fullName evidence="1">Uncharacterized protein</fullName>
    </submittedName>
</protein>
<dbReference type="Proteomes" id="UP000218113">
    <property type="component" value="Unassembled WGS sequence"/>
</dbReference>
<accession>A0A2A4TAP0</accession>
<evidence type="ECO:0000313" key="1">
    <source>
        <dbReference type="EMBL" id="PCI30598.1"/>
    </source>
</evidence>
<reference evidence="2" key="1">
    <citation type="submission" date="2017-08" db="EMBL/GenBank/DDBJ databases">
        <title>A dynamic microbial community with high functional redundancy inhabits the cold, oxic subseafloor aquifer.</title>
        <authorList>
            <person name="Tully B.J."/>
            <person name="Wheat C.G."/>
            <person name="Glazer B.T."/>
            <person name="Huber J.A."/>
        </authorList>
    </citation>
    <scope>NUCLEOTIDE SEQUENCE [LARGE SCALE GENOMIC DNA]</scope>
</reference>
<gene>
    <name evidence="1" type="ORF">COB67_01215</name>
</gene>
<dbReference type="AlphaFoldDB" id="A0A2A4TAP0"/>
<evidence type="ECO:0000313" key="2">
    <source>
        <dbReference type="Proteomes" id="UP000218113"/>
    </source>
</evidence>